<keyword evidence="1" id="KW-0472">Membrane</keyword>
<reference evidence="3" key="1">
    <citation type="submission" date="2016-11" db="EMBL/GenBank/DDBJ databases">
        <title>Mesorhizobium oceanicum sp. nov., isolated from deep seawater in South China Sea.</title>
        <authorList>
            <person name="Fu G.-Y."/>
        </authorList>
    </citation>
    <scope>NUCLEOTIDE SEQUENCE [LARGE SCALE GENOMIC DNA]</scope>
    <source>
        <strain evidence="3">B7</strain>
    </source>
</reference>
<accession>A0A1L3SXY2</accession>
<dbReference type="AlphaFoldDB" id="A0A1L3SXY2"/>
<feature type="transmembrane region" description="Helical" evidence="1">
    <location>
        <begin position="164"/>
        <end position="182"/>
    </location>
</feature>
<sequence length="233" mass="24958">MNDSLFASIDNYCERTGPEFWSEPLNAVTNLAFILAGIWGLWAIRKRGGDVFAVALAWWVIAIGIGSTLFHTFANGLTIWFDVVPIATFTLALTLFNIRRWVGFGWGLSIVALIGFFAVAGAITAMLPDWVRVATNGTSGYLPALLSLAFWGVVLVVRGHPAGWYDIAAAAMLVVSATFRTIDPDVCAAFPIGTHFLWHTLNGAMLAVLLASVAWYGTPGGRAGNSAPAPNRG</sequence>
<feature type="transmembrane region" description="Helical" evidence="1">
    <location>
        <begin position="105"/>
        <end position="127"/>
    </location>
</feature>
<feature type="transmembrane region" description="Helical" evidence="1">
    <location>
        <begin position="79"/>
        <end position="98"/>
    </location>
</feature>
<feature type="transmembrane region" description="Helical" evidence="1">
    <location>
        <begin position="197"/>
        <end position="216"/>
    </location>
</feature>
<proteinExistence type="predicted"/>
<evidence type="ECO:0000256" key="1">
    <source>
        <dbReference type="SAM" id="Phobius"/>
    </source>
</evidence>
<dbReference type="STRING" id="1670800.BSQ44_25170"/>
<feature type="transmembrane region" description="Helical" evidence="1">
    <location>
        <begin position="25"/>
        <end position="44"/>
    </location>
</feature>
<evidence type="ECO:0000313" key="2">
    <source>
        <dbReference type="EMBL" id="APH74287.1"/>
    </source>
</evidence>
<name>A0A1L3SXY2_9HYPH</name>
<dbReference type="Proteomes" id="UP000182840">
    <property type="component" value="Chromosome"/>
</dbReference>
<organism evidence="2 3">
    <name type="scientific">Aquibium oceanicum</name>
    <dbReference type="NCBI Taxonomy" id="1670800"/>
    <lineage>
        <taxon>Bacteria</taxon>
        <taxon>Pseudomonadati</taxon>
        <taxon>Pseudomonadota</taxon>
        <taxon>Alphaproteobacteria</taxon>
        <taxon>Hyphomicrobiales</taxon>
        <taxon>Phyllobacteriaceae</taxon>
        <taxon>Aquibium</taxon>
    </lineage>
</organism>
<evidence type="ECO:0008006" key="4">
    <source>
        <dbReference type="Google" id="ProtNLM"/>
    </source>
</evidence>
<dbReference type="KEGG" id="meso:BSQ44_25170"/>
<keyword evidence="1" id="KW-0812">Transmembrane</keyword>
<keyword evidence="1" id="KW-1133">Transmembrane helix</keyword>
<feature type="transmembrane region" description="Helical" evidence="1">
    <location>
        <begin position="139"/>
        <end position="157"/>
    </location>
</feature>
<keyword evidence="3" id="KW-1185">Reference proteome</keyword>
<evidence type="ECO:0000313" key="3">
    <source>
        <dbReference type="Proteomes" id="UP000182840"/>
    </source>
</evidence>
<dbReference type="OrthoDB" id="277121at2"/>
<dbReference type="RefSeq" id="WP_072607742.1">
    <property type="nucleotide sequence ID" value="NZ_CP018171.1"/>
</dbReference>
<feature type="transmembrane region" description="Helical" evidence="1">
    <location>
        <begin position="51"/>
        <end position="73"/>
    </location>
</feature>
<dbReference type="EMBL" id="CP018171">
    <property type="protein sequence ID" value="APH74287.1"/>
    <property type="molecule type" value="Genomic_DNA"/>
</dbReference>
<gene>
    <name evidence="2" type="ORF">BSQ44_25170</name>
</gene>
<protein>
    <recommendedName>
        <fullName evidence="4">Ceramidase</fullName>
    </recommendedName>
</protein>